<dbReference type="InterPro" id="IPR028966">
    <property type="entry name" value="Imm72"/>
</dbReference>
<dbReference type="Pfam" id="PF15584">
    <property type="entry name" value="Imm72"/>
    <property type="match status" value="1"/>
</dbReference>
<evidence type="ECO:0000313" key="3">
    <source>
        <dbReference type="EMBL" id="SIQ97193.1"/>
    </source>
</evidence>
<evidence type="ECO:0000259" key="2">
    <source>
        <dbReference type="Pfam" id="PF15602"/>
    </source>
</evidence>
<evidence type="ECO:0000313" key="4">
    <source>
        <dbReference type="Proteomes" id="UP000186819"/>
    </source>
</evidence>
<dbReference type="InterPro" id="IPR028950">
    <property type="entry name" value="Imm71"/>
</dbReference>
<evidence type="ECO:0000259" key="1">
    <source>
        <dbReference type="Pfam" id="PF15584"/>
    </source>
</evidence>
<proteinExistence type="predicted"/>
<protein>
    <submittedName>
        <fullName evidence="3">Immunity protein 71</fullName>
    </submittedName>
</protein>
<keyword evidence="4" id="KW-1185">Reference proteome</keyword>
<dbReference type="AlphaFoldDB" id="A0A1N6X4F0"/>
<dbReference type="Pfam" id="PF15602">
    <property type="entry name" value="Imm71"/>
    <property type="match status" value="1"/>
</dbReference>
<dbReference type="OrthoDB" id="6670599at2"/>
<gene>
    <name evidence="3" type="ORF">SAMN05421829_108186</name>
</gene>
<feature type="domain" description="Immunity protein 71" evidence="2">
    <location>
        <begin position="13"/>
        <end position="166"/>
    </location>
</feature>
<name>A0A1N6X4F0_9RHOO</name>
<organism evidence="3 4">
    <name type="scientific">Aromatoleum tolulyticum</name>
    <dbReference type="NCBI Taxonomy" id="34027"/>
    <lineage>
        <taxon>Bacteria</taxon>
        <taxon>Pseudomonadati</taxon>
        <taxon>Pseudomonadota</taxon>
        <taxon>Betaproteobacteria</taxon>
        <taxon>Rhodocyclales</taxon>
        <taxon>Rhodocyclaceae</taxon>
        <taxon>Aromatoleum</taxon>
    </lineage>
</organism>
<sequence>MMSEFTYHRDTLPCDEERRRIFYMLKKNSSYTAWAQVGTYYDRWMETYRKAYEEARSANRSELLFYNYPADFRSCCGFAECLKRLRRGDKRPFKFLGQHGYFCQASIPISHWGQILAFEKTGDVIVDEMASPLWTDFQIDRAHVARSWAEIARYILEDRYIDTAAPLGLMGFRGPDFLRDRTTFPDGPLPPVPLAEPARLIKRGDLVPCSGIWEPVRVDFSEGFLGLFRKPMIPPGARLPLDGTMNYLHGGSPAPNISFEGDTPRDDGRPTVWQLLWRDDRYEDGTIPDEEAGYTFRCPEHPAPPWQEFRPGGADGAHSPSADARLNVPAGQPCPKAGWWFSPALANSRRYFQEGVLMPALGGDYGDTYWQWSPDQSAPRL</sequence>
<dbReference type="EMBL" id="FTMD01000008">
    <property type="protein sequence ID" value="SIQ97193.1"/>
    <property type="molecule type" value="Genomic_DNA"/>
</dbReference>
<dbReference type="STRING" id="34027.SAMN05421829_108186"/>
<accession>A0A1N6X4F0</accession>
<dbReference type="Proteomes" id="UP000186819">
    <property type="component" value="Unassembled WGS sequence"/>
</dbReference>
<reference evidence="4" key="1">
    <citation type="submission" date="2017-01" db="EMBL/GenBank/DDBJ databases">
        <authorList>
            <person name="Varghese N."/>
            <person name="Submissions S."/>
        </authorList>
    </citation>
    <scope>NUCLEOTIDE SEQUENCE [LARGE SCALE GENOMIC DNA]</scope>
    <source>
        <strain evidence="4">ATCC 51758</strain>
    </source>
</reference>
<feature type="domain" description="Immunity protein 72" evidence="1">
    <location>
        <begin position="200"/>
        <end position="294"/>
    </location>
</feature>